<protein>
    <submittedName>
        <fullName evidence="1">Uncharacterized protein</fullName>
    </submittedName>
</protein>
<comment type="caution">
    <text evidence="1">The sequence shown here is derived from an EMBL/GenBank/DDBJ whole genome shotgun (WGS) entry which is preliminary data.</text>
</comment>
<dbReference type="RefSeq" id="WP_139449031.1">
    <property type="nucleotide sequence ID" value="NZ_VDMB01000012.1"/>
</dbReference>
<evidence type="ECO:0000313" key="1">
    <source>
        <dbReference type="EMBL" id="TYT74384.1"/>
    </source>
</evidence>
<gene>
    <name evidence="1" type="ORF">FIM25_10515</name>
</gene>
<dbReference type="AlphaFoldDB" id="A0A5S5MFA7"/>
<organism evidence="1 2">
    <name type="scientific">Desulfobotulus mexicanus</name>
    <dbReference type="NCBI Taxonomy" id="2586642"/>
    <lineage>
        <taxon>Bacteria</taxon>
        <taxon>Pseudomonadati</taxon>
        <taxon>Thermodesulfobacteriota</taxon>
        <taxon>Desulfobacteria</taxon>
        <taxon>Desulfobacterales</taxon>
        <taxon>Desulfobacteraceae</taxon>
        <taxon>Desulfobotulus</taxon>
    </lineage>
</organism>
<keyword evidence="2" id="KW-1185">Reference proteome</keyword>
<name>A0A5S5MFA7_9BACT</name>
<sequence>MADRNRKVIGYFAFASPTEVVCTDNACVISGSVGTMKAFLKEFDPEGLQKHTIKKTLFGEILNGLKLGAAYAFDEESYKKFYPLARQEGLNVAEANFEEMKSKNFRFFTVQLAD</sequence>
<dbReference type="Proteomes" id="UP000321899">
    <property type="component" value="Unassembled WGS sequence"/>
</dbReference>
<dbReference type="EMBL" id="VDMB01000012">
    <property type="protein sequence ID" value="TYT74384.1"/>
    <property type="molecule type" value="Genomic_DNA"/>
</dbReference>
<evidence type="ECO:0000313" key="2">
    <source>
        <dbReference type="Proteomes" id="UP000321899"/>
    </source>
</evidence>
<proteinExistence type="predicted"/>
<reference evidence="1 2" key="1">
    <citation type="submission" date="2019-06" db="EMBL/GenBank/DDBJ databases">
        <title>Desulfobotulus mexicanus sp. nov., a novel sulfate-reducing bacterium isolated from the sediment of an alkaline crater lake in Mexico.</title>
        <authorList>
            <person name="Hirschler-Rea A."/>
        </authorList>
    </citation>
    <scope>NUCLEOTIDE SEQUENCE [LARGE SCALE GENOMIC DNA]</scope>
    <source>
        <strain evidence="1 2">PAR22N</strain>
    </source>
</reference>
<accession>A0A5S5MFA7</accession>
<dbReference type="OrthoDB" id="5617465at2"/>